<dbReference type="PANTHER" id="PTHR12697">
    <property type="entry name" value="PBS LYASE HEAT-LIKE PROTEIN"/>
    <property type="match status" value="1"/>
</dbReference>
<evidence type="ECO:0000313" key="2">
    <source>
        <dbReference type="EMBL" id="MFC5750292.1"/>
    </source>
</evidence>
<dbReference type="SMART" id="SM00567">
    <property type="entry name" value="EZ_HEAT"/>
    <property type="match status" value="4"/>
</dbReference>
<feature type="region of interest" description="Disordered" evidence="1">
    <location>
        <begin position="1"/>
        <end position="47"/>
    </location>
</feature>
<proteinExistence type="predicted"/>
<gene>
    <name evidence="2" type="ORF">ACFPZN_32095</name>
</gene>
<feature type="compositionally biased region" description="Low complexity" evidence="1">
    <location>
        <begin position="38"/>
        <end position="47"/>
    </location>
</feature>
<dbReference type="Pfam" id="PF13646">
    <property type="entry name" value="HEAT_2"/>
    <property type="match status" value="3"/>
</dbReference>
<dbReference type="Proteomes" id="UP001596074">
    <property type="component" value="Unassembled WGS sequence"/>
</dbReference>
<sequence>MTVTHENDQTRQNDAPRTDGETRRTDRTPRTRVDELHAGAGALGPAAIEDHLRDPEPEVRAAAVDALAGAARRGDDVPRGTGDALAWALADEHRDVRRAAAGLLRDLPEVYFGDDGVKALLLAAARGREEDVRATAAELLAGLTAGAGELYAQGLHDGEAHLRVQAVLGLISLHAVDQVAEAADDPAREVRVAVAEGLARLARPAGLPALEGLLADHDPVVRMAALDAAAELGVPEPLEGRVVISIAHSSWQVRRRAAFALAEADPDTAVQPLVSALRDRIVDVRRAAVQALEQWASDRPEVVTALTEALTDPDPGVRTQVRWALA</sequence>
<dbReference type="SUPFAM" id="SSF48371">
    <property type="entry name" value="ARM repeat"/>
    <property type="match status" value="1"/>
</dbReference>
<organism evidence="2 3">
    <name type="scientific">Actinomadura rugatobispora</name>
    <dbReference type="NCBI Taxonomy" id="1994"/>
    <lineage>
        <taxon>Bacteria</taxon>
        <taxon>Bacillati</taxon>
        <taxon>Actinomycetota</taxon>
        <taxon>Actinomycetes</taxon>
        <taxon>Streptosporangiales</taxon>
        <taxon>Thermomonosporaceae</taxon>
        <taxon>Actinomadura</taxon>
    </lineage>
</organism>
<dbReference type="InterPro" id="IPR011989">
    <property type="entry name" value="ARM-like"/>
</dbReference>
<dbReference type="RefSeq" id="WP_378286031.1">
    <property type="nucleotide sequence ID" value="NZ_JBHSON010000052.1"/>
</dbReference>
<dbReference type="EMBL" id="JBHSON010000052">
    <property type="protein sequence ID" value="MFC5750292.1"/>
    <property type="molecule type" value="Genomic_DNA"/>
</dbReference>
<dbReference type="Gene3D" id="1.25.10.10">
    <property type="entry name" value="Leucine-rich Repeat Variant"/>
    <property type="match status" value="3"/>
</dbReference>
<dbReference type="PANTHER" id="PTHR12697:SF5">
    <property type="entry name" value="DEOXYHYPUSINE HYDROXYLASE"/>
    <property type="match status" value="1"/>
</dbReference>
<feature type="compositionally biased region" description="Basic and acidic residues" evidence="1">
    <location>
        <begin position="1"/>
        <end position="37"/>
    </location>
</feature>
<name>A0ABW1A5J3_9ACTN</name>
<comment type="caution">
    <text evidence="2">The sequence shown here is derived from an EMBL/GenBank/DDBJ whole genome shotgun (WGS) entry which is preliminary data.</text>
</comment>
<accession>A0ABW1A5J3</accession>
<protein>
    <submittedName>
        <fullName evidence="2">HEAT repeat domain-containing protein</fullName>
    </submittedName>
</protein>
<dbReference type="InterPro" id="IPR004155">
    <property type="entry name" value="PBS_lyase_HEAT"/>
</dbReference>
<dbReference type="InterPro" id="IPR016024">
    <property type="entry name" value="ARM-type_fold"/>
</dbReference>
<keyword evidence="3" id="KW-1185">Reference proteome</keyword>
<evidence type="ECO:0000313" key="3">
    <source>
        <dbReference type="Proteomes" id="UP001596074"/>
    </source>
</evidence>
<reference evidence="3" key="1">
    <citation type="journal article" date="2019" name="Int. J. Syst. Evol. Microbiol.">
        <title>The Global Catalogue of Microorganisms (GCM) 10K type strain sequencing project: providing services to taxonomists for standard genome sequencing and annotation.</title>
        <authorList>
            <consortium name="The Broad Institute Genomics Platform"/>
            <consortium name="The Broad Institute Genome Sequencing Center for Infectious Disease"/>
            <person name="Wu L."/>
            <person name="Ma J."/>
        </authorList>
    </citation>
    <scope>NUCLEOTIDE SEQUENCE [LARGE SCALE GENOMIC DNA]</scope>
    <source>
        <strain evidence="3">KCTC 42087</strain>
    </source>
</reference>
<evidence type="ECO:0000256" key="1">
    <source>
        <dbReference type="SAM" id="MobiDB-lite"/>
    </source>
</evidence>